<name>E0S4Y6_BUTPB</name>
<evidence type="ECO:0000313" key="2">
    <source>
        <dbReference type="Proteomes" id="UP000001299"/>
    </source>
</evidence>
<dbReference type="EMBL" id="CP001813">
    <property type="protein sequence ID" value="ADL36468.1"/>
    <property type="molecule type" value="Genomic_DNA"/>
</dbReference>
<protein>
    <recommendedName>
        <fullName evidence="3">Lipoprotein</fullName>
    </recommendedName>
</protein>
<dbReference type="KEGG" id="bpb:bpr_IV103"/>
<evidence type="ECO:0000313" key="1">
    <source>
        <dbReference type="EMBL" id="ADL36468.1"/>
    </source>
</evidence>
<keyword evidence="2" id="KW-1185">Reference proteome</keyword>
<reference evidence="1 2" key="1">
    <citation type="journal article" date="2010" name="PLoS ONE">
        <title>The glycobiome of the rumen bacterium Butyrivibrio proteoclasticus B316(T) highlights adaptation to a polysaccharide-rich environment.</title>
        <authorList>
            <person name="Kelly W.J."/>
            <person name="Leahy S.C."/>
            <person name="Altermann E."/>
            <person name="Yeoman C.J."/>
            <person name="Dunne J.C."/>
            <person name="Kong Z."/>
            <person name="Pacheco D.M."/>
            <person name="Li D."/>
            <person name="Noel S.J."/>
            <person name="Moon C.D."/>
            <person name="Cookson A.L."/>
            <person name="Attwood G.T."/>
        </authorList>
    </citation>
    <scope>NUCLEOTIDE SEQUENCE [LARGE SCALE GENOMIC DNA]</scope>
    <source>
        <strain evidence="2">ATCC 51982 / DSM 14932 / B316</strain>
        <plasmid evidence="2">Plasmid pCY186</plasmid>
    </source>
</reference>
<evidence type="ECO:0008006" key="3">
    <source>
        <dbReference type="Google" id="ProtNLM"/>
    </source>
</evidence>
<dbReference type="RefSeq" id="WP_013283116.1">
    <property type="nucleotide sequence ID" value="NC_014390.1"/>
</dbReference>
<proteinExistence type="predicted"/>
<dbReference type="eggNOG" id="ENOG5030PM2">
    <property type="taxonomic scope" value="Bacteria"/>
</dbReference>
<accession>E0S4Y6</accession>
<dbReference type="Proteomes" id="UP000001299">
    <property type="component" value="Plasmid pCY186"/>
</dbReference>
<organism evidence="1 2">
    <name type="scientific">Butyrivibrio proteoclasticus (strain ATCC 51982 / DSM 14932 / B316)</name>
    <name type="common">Clostridium proteoclasticum</name>
    <dbReference type="NCBI Taxonomy" id="515622"/>
    <lineage>
        <taxon>Bacteria</taxon>
        <taxon>Bacillati</taxon>
        <taxon>Bacillota</taxon>
        <taxon>Clostridia</taxon>
        <taxon>Lachnospirales</taxon>
        <taxon>Lachnospiraceae</taxon>
        <taxon>Butyrivibrio</taxon>
    </lineage>
</organism>
<gene>
    <name evidence="1" type="ordered locus">bpr_IV103</name>
</gene>
<sequence>MKYISRVLIICVLTMFLYGCGEKKDIEGFKYVSLNEIVSSTSAEYSYNNKKIYVEGSLSGFDIITVEDIQYVAAKIKEGDNNWIISLGQFGTCSDENLSQYVGEKVRCFGKFIGKTDDGYLIELNQDDKYMIQKGSKTICDSQSLKPSIKYIDEYYDNNAPDVNLESYDSKVVGVYRCDGMVDDNSGESITLYQEDGDYYSKSTVEFKNGDSCVIPISDISKFKNGDGIRIYFVIDKNKQQNIIYYRKIPLFWDDDLTAVKEKNDKIENASSSQVFEKEYPWGEDGSIKYYVLYNEIENKYQYRIDVLAKDMDGLTAAATWYILRFSETDREHSLTIKVKGRKESVMLVDAGTVKNLLWTDSAGNVLTEQPNWFNLSEPSEGSALAIGDVIDIDSKFEEDYGYDFK</sequence>
<dbReference type="PROSITE" id="PS51257">
    <property type="entry name" value="PROKAR_LIPOPROTEIN"/>
    <property type="match status" value="1"/>
</dbReference>
<dbReference type="AlphaFoldDB" id="E0S4Y6"/>
<geneLocation type="plasmid" evidence="1 2">
    <name>pCY186</name>
</geneLocation>
<keyword evidence="1" id="KW-0614">Plasmid</keyword>
<dbReference type="HOGENOM" id="CLU_677363_0_0_9"/>